<keyword evidence="1" id="KW-0326">Glycosidase</keyword>
<evidence type="ECO:0000313" key="2">
    <source>
        <dbReference type="Proteomes" id="UP000304953"/>
    </source>
</evidence>
<name>A0AC61RSR9_9FIRM</name>
<keyword evidence="2" id="KW-1185">Reference proteome</keyword>
<keyword evidence="1" id="KW-0378">Hydrolase</keyword>
<accession>A0AC61RSR9</accession>
<dbReference type="Proteomes" id="UP000304953">
    <property type="component" value="Unassembled WGS sequence"/>
</dbReference>
<protein>
    <submittedName>
        <fullName evidence="1">Sucrose-6-phosphate hydrolase</fullName>
        <ecNumber evidence="1">3.2.1.26</ecNumber>
    </submittedName>
</protein>
<evidence type="ECO:0000313" key="1">
    <source>
        <dbReference type="EMBL" id="TGY93564.1"/>
    </source>
</evidence>
<reference evidence="1" key="1">
    <citation type="submission" date="2019-04" db="EMBL/GenBank/DDBJ databases">
        <title>Microbes associate with the intestines of laboratory mice.</title>
        <authorList>
            <person name="Navarre W."/>
            <person name="Wong E."/>
            <person name="Huang K."/>
            <person name="Tropini C."/>
            <person name="Ng K."/>
            <person name="Yu B."/>
        </authorList>
    </citation>
    <scope>NUCLEOTIDE SEQUENCE</scope>
    <source>
        <strain evidence="1">NM01_1-7b</strain>
    </source>
</reference>
<dbReference type="EC" id="3.2.1.26" evidence="1"/>
<sequence length="458" mass="53263">MNQRIRQQYHLEPDKGLLNDPNGLSWFRGKFHVFFQWNPLKKDHSYKEWGLFTSSDLINWRFEGGAIIPEQDFEKNGVYSGSGYVIGDSLYLFYTGNCKTGGQRKSSQCLAVTRDGKSYQKAGVIIETPEEYTEHFRDPKVFQGKDKNYYMVIGGQQKNGRGAIALCSSQDGRKWEYRHMLAVSENYEMIECPDLFELDGRTVLLYNPQKRNNETDEDICSFSAYKLEEFEEGTGRFQDVSLDVGYRNMDAGFDFYAPQTFVSPDGRRILFGWMSRMDGEQERVFSETEPNIHCLTMPRELFLEGELLCQRPVREMYGLLGRELNVTYENESWRASLPERTFFMKLQVAGENQNLQIEFHQGEAGLEYLQNEKKLIFFRKNWVDHSLESRTESVEGLREIEIWSDHSSMEIFVNGGKTVFSARMFPQSGQPEITVKGNLSEEKMQICNIMKPEKKEEP</sequence>
<proteinExistence type="predicted"/>
<comment type="caution">
    <text evidence="1">The sequence shown here is derived from an EMBL/GenBank/DDBJ whole genome shotgun (WGS) entry which is preliminary data.</text>
</comment>
<gene>
    <name evidence="1" type="ORF">E5329_18000</name>
</gene>
<organism evidence="1 2">
    <name type="scientific">Petralouisia muris</name>
    <dbReference type="NCBI Taxonomy" id="3032872"/>
    <lineage>
        <taxon>Bacteria</taxon>
        <taxon>Bacillati</taxon>
        <taxon>Bacillota</taxon>
        <taxon>Clostridia</taxon>
        <taxon>Lachnospirales</taxon>
        <taxon>Lachnospiraceae</taxon>
        <taxon>Petralouisia</taxon>
    </lineage>
</organism>
<dbReference type="EMBL" id="SRYA01000041">
    <property type="protein sequence ID" value="TGY93564.1"/>
    <property type="molecule type" value="Genomic_DNA"/>
</dbReference>